<evidence type="ECO:0000256" key="4">
    <source>
        <dbReference type="ARBA" id="ARBA00022989"/>
    </source>
</evidence>
<protein>
    <recommendedName>
        <fullName evidence="6">Reticulon-like protein</fullName>
    </recommendedName>
</protein>
<feature type="transmembrane region" description="Helical" evidence="6">
    <location>
        <begin position="151"/>
        <end position="172"/>
    </location>
</feature>
<evidence type="ECO:0000259" key="8">
    <source>
        <dbReference type="PROSITE" id="PS50845"/>
    </source>
</evidence>
<dbReference type="OrthoDB" id="567788at2759"/>
<evidence type="ECO:0000256" key="3">
    <source>
        <dbReference type="ARBA" id="ARBA00022824"/>
    </source>
</evidence>
<accession>A0A2T0FJH1</accession>
<reference evidence="9 10" key="1">
    <citation type="submission" date="2017-04" db="EMBL/GenBank/DDBJ databases">
        <title>Genome sequencing of [Candida] sorbophila.</title>
        <authorList>
            <person name="Ahn J.O."/>
        </authorList>
    </citation>
    <scope>NUCLEOTIDE SEQUENCE [LARGE SCALE GENOMIC DNA]</scope>
    <source>
        <strain evidence="9 10">DS02</strain>
    </source>
</reference>
<dbReference type="RefSeq" id="XP_024665075.1">
    <property type="nucleotide sequence ID" value="XM_024809307.1"/>
</dbReference>
<evidence type="ECO:0000256" key="5">
    <source>
        <dbReference type="ARBA" id="ARBA00023136"/>
    </source>
</evidence>
<feature type="compositionally biased region" description="Low complexity" evidence="7">
    <location>
        <begin position="241"/>
        <end position="253"/>
    </location>
</feature>
<gene>
    <name evidence="9" type="ORF">B9G98_02750</name>
</gene>
<comment type="caution">
    <text evidence="9">The sequence shown here is derived from an EMBL/GenBank/DDBJ whole genome shotgun (WGS) entry which is preliminary data.</text>
</comment>
<dbReference type="Proteomes" id="UP000238350">
    <property type="component" value="Unassembled WGS sequence"/>
</dbReference>
<evidence type="ECO:0000256" key="7">
    <source>
        <dbReference type="SAM" id="MobiDB-lite"/>
    </source>
</evidence>
<feature type="domain" description="Reticulon" evidence="8">
    <location>
        <begin position="24"/>
        <end position="195"/>
    </location>
</feature>
<evidence type="ECO:0000313" key="10">
    <source>
        <dbReference type="Proteomes" id="UP000238350"/>
    </source>
</evidence>
<dbReference type="Pfam" id="PF02453">
    <property type="entry name" value="Reticulon"/>
    <property type="match status" value="1"/>
</dbReference>
<sequence length="285" mass="30776">MSTSASASKFECSSKGCTFKSFEIPAILSWKTPRETGLLFVQLLLVWVVFSSTLTLRLFLRLSYWAVGLLSAVEYATRKLNGSKSGLVANYRPSRFLRIEDKNIDAFAQHVASGIRRAYGGIEHVVDARNPTKGFGIAAAFWLTYKLLGAFSLKSLFLIAIIGAFAVPRLYLEFQQPIDNALGQGCHHVHQQLAKGKKLAYEKAGPQIEMVQKLIGTHRDRGGFPSHNGKGVAPLKEVPGSAADTSATSSSVAPESVPTFLGNVSLDSEEGKKFAAAAAGENTPQ</sequence>
<keyword evidence="10" id="KW-1185">Reference proteome</keyword>
<organism evidence="9 10">
    <name type="scientific">Wickerhamiella sorbophila</name>
    <dbReference type="NCBI Taxonomy" id="45607"/>
    <lineage>
        <taxon>Eukaryota</taxon>
        <taxon>Fungi</taxon>
        <taxon>Dikarya</taxon>
        <taxon>Ascomycota</taxon>
        <taxon>Saccharomycotina</taxon>
        <taxon>Dipodascomycetes</taxon>
        <taxon>Dipodascales</taxon>
        <taxon>Trichomonascaceae</taxon>
        <taxon>Wickerhamiella</taxon>
    </lineage>
</organism>
<dbReference type="AlphaFoldDB" id="A0A2T0FJH1"/>
<evidence type="ECO:0000256" key="6">
    <source>
        <dbReference type="RuleBase" id="RU363132"/>
    </source>
</evidence>
<dbReference type="PROSITE" id="PS50845">
    <property type="entry name" value="RETICULON"/>
    <property type="match status" value="1"/>
</dbReference>
<evidence type="ECO:0000256" key="1">
    <source>
        <dbReference type="ARBA" id="ARBA00004477"/>
    </source>
</evidence>
<dbReference type="GeneID" id="36516498"/>
<dbReference type="GO" id="GO:0005789">
    <property type="term" value="C:endoplasmic reticulum membrane"/>
    <property type="evidence" value="ECO:0007669"/>
    <property type="project" value="UniProtKB-SubCell"/>
</dbReference>
<dbReference type="STRING" id="45607.A0A2T0FJH1"/>
<keyword evidence="5 6" id="KW-0472">Membrane</keyword>
<comment type="subcellular location">
    <subcellularLocation>
        <location evidence="1 6">Endoplasmic reticulum membrane</location>
        <topology evidence="1 6">Multi-pass membrane protein</topology>
    </subcellularLocation>
</comment>
<dbReference type="EMBL" id="NDIQ01000021">
    <property type="protein sequence ID" value="PRT55130.1"/>
    <property type="molecule type" value="Genomic_DNA"/>
</dbReference>
<keyword evidence="3 6" id="KW-0256">Endoplasmic reticulum</keyword>
<name>A0A2T0FJH1_9ASCO</name>
<evidence type="ECO:0000256" key="2">
    <source>
        <dbReference type="ARBA" id="ARBA00022692"/>
    </source>
</evidence>
<keyword evidence="4 6" id="KW-1133">Transmembrane helix</keyword>
<dbReference type="InterPro" id="IPR003388">
    <property type="entry name" value="Reticulon"/>
</dbReference>
<evidence type="ECO:0000313" key="9">
    <source>
        <dbReference type="EMBL" id="PRT55130.1"/>
    </source>
</evidence>
<proteinExistence type="predicted"/>
<feature type="transmembrane region" description="Helical" evidence="6">
    <location>
        <begin position="38"/>
        <end position="60"/>
    </location>
</feature>
<feature type="region of interest" description="Disordered" evidence="7">
    <location>
        <begin position="219"/>
        <end position="264"/>
    </location>
</feature>
<keyword evidence="2 6" id="KW-0812">Transmembrane</keyword>